<reference evidence="3 5" key="1">
    <citation type="journal article" date="2021" name="ISME Commun">
        <title>Automated analysis of genomic sequences facilitates high-throughput and comprehensive description of bacteria.</title>
        <authorList>
            <person name="Hitch T.C.A."/>
        </authorList>
    </citation>
    <scope>NUCLEOTIDE SEQUENCE [LARGE SCALE GENOMIC DNA]</scope>
    <source>
        <strain evidence="3 5">Sanger_19</strain>
    </source>
</reference>
<evidence type="ECO:0000313" key="5">
    <source>
        <dbReference type="Proteomes" id="UP001209666"/>
    </source>
</evidence>
<evidence type="ECO:0000313" key="2">
    <source>
        <dbReference type="EMBL" id="MCC2242953.1"/>
    </source>
</evidence>
<dbReference type="RefSeq" id="WP_022243478.1">
    <property type="nucleotide sequence ID" value="NZ_JAJEQW010000013.1"/>
</dbReference>
<evidence type="ECO:0000313" key="4">
    <source>
        <dbReference type="Proteomes" id="UP001198893"/>
    </source>
</evidence>
<dbReference type="Proteomes" id="UP001198893">
    <property type="component" value="Unassembled WGS sequence"/>
</dbReference>
<dbReference type="InterPro" id="IPR050229">
    <property type="entry name" value="GlpE_sulfurtransferase"/>
</dbReference>
<dbReference type="PROSITE" id="PS50206">
    <property type="entry name" value="RHODANESE_3"/>
    <property type="match status" value="1"/>
</dbReference>
<reference evidence="3" key="3">
    <citation type="submission" date="2022-09" db="EMBL/GenBank/DDBJ databases">
        <authorList>
            <person name="Hitch T.C.A."/>
        </authorList>
    </citation>
    <scope>NUCLEOTIDE SEQUENCE</scope>
    <source>
        <strain evidence="3">Sanger_19</strain>
    </source>
</reference>
<dbReference type="Proteomes" id="UP001209666">
    <property type="component" value="Unassembled WGS sequence"/>
</dbReference>
<dbReference type="PANTHER" id="PTHR43031">
    <property type="entry name" value="FAD-DEPENDENT OXIDOREDUCTASE"/>
    <property type="match status" value="1"/>
</dbReference>
<gene>
    <name evidence="2" type="ORF">LKD47_11695</name>
    <name evidence="3" type="ORF">OCV43_11840</name>
</gene>
<dbReference type="PANTHER" id="PTHR43031:SF1">
    <property type="entry name" value="PYRIDINE NUCLEOTIDE-DISULPHIDE OXIDOREDUCTASE"/>
    <property type="match status" value="1"/>
</dbReference>
<dbReference type="EMBL" id="JAOQKI010000021">
    <property type="protein sequence ID" value="MCU6717953.1"/>
    <property type="molecule type" value="Genomic_DNA"/>
</dbReference>
<sequence>MRFAAISVAELWKLKDDPQIYIVDLRSREDFQVFHLRNAHCYPYDEIEHWEHKLPKNRKILLCCEYGNTSMYAAKRLTRQGYQIYTLIGGLNALNG</sequence>
<dbReference type="EMBL" id="JAJEQW010000013">
    <property type="protein sequence ID" value="MCC2242953.1"/>
    <property type="molecule type" value="Genomic_DNA"/>
</dbReference>
<organism evidence="2 4">
    <name type="scientific">Roseburia amylophila</name>
    <dbReference type="NCBI Taxonomy" id="2981794"/>
    <lineage>
        <taxon>Bacteria</taxon>
        <taxon>Bacillati</taxon>
        <taxon>Bacillota</taxon>
        <taxon>Clostridia</taxon>
        <taxon>Lachnospirales</taxon>
        <taxon>Lachnospiraceae</taxon>
        <taxon>Roseburia</taxon>
    </lineage>
</organism>
<dbReference type="Pfam" id="PF00581">
    <property type="entry name" value="Rhodanese"/>
    <property type="match status" value="1"/>
</dbReference>
<dbReference type="SUPFAM" id="SSF52821">
    <property type="entry name" value="Rhodanese/Cell cycle control phosphatase"/>
    <property type="match status" value="1"/>
</dbReference>
<feature type="domain" description="Rhodanese" evidence="1">
    <location>
        <begin position="16"/>
        <end position="96"/>
    </location>
</feature>
<dbReference type="Gene3D" id="3.40.250.10">
    <property type="entry name" value="Rhodanese-like domain"/>
    <property type="match status" value="1"/>
</dbReference>
<evidence type="ECO:0000313" key="3">
    <source>
        <dbReference type="EMBL" id="MCU6717953.1"/>
    </source>
</evidence>
<comment type="caution">
    <text evidence="2">The sequence shown here is derived from an EMBL/GenBank/DDBJ whole genome shotgun (WGS) entry which is preliminary data.</text>
</comment>
<name>A0AAW4WG63_9FIRM</name>
<reference evidence="2" key="2">
    <citation type="submission" date="2021-10" db="EMBL/GenBank/DDBJ databases">
        <title>Anaerobic single-cell dispensing facilitates the cultivation of human gut bacteria.</title>
        <authorList>
            <person name="Afrizal A."/>
        </authorList>
    </citation>
    <scope>NUCLEOTIDE SEQUENCE</scope>
    <source>
        <strain evidence="2">CLA-AA-H204</strain>
    </source>
</reference>
<dbReference type="SMART" id="SM00450">
    <property type="entry name" value="RHOD"/>
    <property type="match status" value="1"/>
</dbReference>
<evidence type="ECO:0000259" key="1">
    <source>
        <dbReference type="PROSITE" id="PS50206"/>
    </source>
</evidence>
<dbReference type="InterPro" id="IPR036873">
    <property type="entry name" value="Rhodanese-like_dom_sf"/>
</dbReference>
<dbReference type="AlphaFoldDB" id="A0AAW4WG63"/>
<protein>
    <submittedName>
        <fullName evidence="2">Rhodanese-like domain-containing protein</fullName>
    </submittedName>
</protein>
<proteinExistence type="predicted"/>
<dbReference type="CDD" id="cd00158">
    <property type="entry name" value="RHOD"/>
    <property type="match status" value="1"/>
</dbReference>
<keyword evidence="5" id="KW-1185">Reference proteome</keyword>
<dbReference type="InterPro" id="IPR001763">
    <property type="entry name" value="Rhodanese-like_dom"/>
</dbReference>
<accession>A0AAW4WG63</accession>